<accession>A0ABQ9GIY1</accession>
<keyword evidence="3" id="KW-1185">Reference proteome</keyword>
<feature type="region of interest" description="Disordered" evidence="1">
    <location>
        <begin position="50"/>
        <end position="77"/>
    </location>
</feature>
<proteinExistence type="predicted"/>
<gene>
    <name evidence="2" type="ORF">PR048_028313</name>
</gene>
<name>A0ABQ9GIY1_9NEOP</name>
<evidence type="ECO:0000256" key="1">
    <source>
        <dbReference type="SAM" id="MobiDB-lite"/>
    </source>
</evidence>
<reference evidence="2 3" key="1">
    <citation type="submission" date="2023-02" db="EMBL/GenBank/DDBJ databases">
        <title>LHISI_Scaffold_Assembly.</title>
        <authorList>
            <person name="Stuart O.P."/>
            <person name="Cleave R."/>
            <person name="Magrath M.J.L."/>
            <person name="Mikheyev A.S."/>
        </authorList>
    </citation>
    <scope>NUCLEOTIDE SEQUENCE [LARGE SCALE GENOMIC DNA]</scope>
    <source>
        <strain evidence="2">Daus_M_001</strain>
        <tissue evidence="2">Leg muscle</tissue>
    </source>
</reference>
<organism evidence="2 3">
    <name type="scientific">Dryococelus australis</name>
    <dbReference type="NCBI Taxonomy" id="614101"/>
    <lineage>
        <taxon>Eukaryota</taxon>
        <taxon>Metazoa</taxon>
        <taxon>Ecdysozoa</taxon>
        <taxon>Arthropoda</taxon>
        <taxon>Hexapoda</taxon>
        <taxon>Insecta</taxon>
        <taxon>Pterygota</taxon>
        <taxon>Neoptera</taxon>
        <taxon>Polyneoptera</taxon>
        <taxon>Phasmatodea</taxon>
        <taxon>Verophasmatodea</taxon>
        <taxon>Anareolatae</taxon>
        <taxon>Phasmatidae</taxon>
        <taxon>Eurycanthinae</taxon>
        <taxon>Dryococelus</taxon>
    </lineage>
</organism>
<protein>
    <submittedName>
        <fullName evidence="2">Uncharacterized protein</fullName>
    </submittedName>
</protein>
<comment type="caution">
    <text evidence="2">The sequence shown here is derived from an EMBL/GenBank/DDBJ whole genome shotgun (WGS) entry which is preliminary data.</text>
</comment>
<evidence type="ECO:0000313" key="3">
    <source>
        <dbReference type="Proteomes" id="UP001159363"/>
    </source>
</evidence>
<sequence>MKKIDNQFLKLSTLGNVRKYNLRIPRECQFTSEAITKGLVRQGEYGAAPECNSRENRRAPRKPAKTSSSGMSDPAHWESKPVCLGKRHCALNNHDSNRYINLAVNATLSLAVRLELEAIALAHPTFSCSISMLYCWMHSTSLNFNTKTSMEQCRNERAGETADPRENSLTSGVIWHDSNIRKSGSDPAGD</sequence>
<dbReference type="EMBL" id="JARBHB010000012">
    <property type="protein sequence ID" value="KAJ8871973.1"/>
    <property type="molecule type" value="Genomic_DNA"/>
</dbReference>
<evidence type="ECO:0000313" key="2">
    <source>
        <dbReference type="EMBL" id="KAJ8871973.1"/>
    </source>
</evidence>
<dbReference type="Proteomes" id="UP001159363">
    <property type="component" value="Chromosome 11"/>
</dbReference>